<name>A0A5S4W5K9_9BRAD</name>
<dbReference type="OrthoDB" id="8252777at2"/>
<evidence type="ECO:0000313" key="2">
    <source>
        <dbReference type="EMBL" id="TYL75933.1"/>
    </source>
</evidence>
<evidence type="ECO:0000313" key="3">
    <source>
        <dbReference type="Proteomes" id="UP000324853"/>
    </source>
</evidence>
<evidence type="ECO:0000256" key="1">
    <source>
        <dbReference type="SAM" id="MobiDB-lite"/>
    </source>
</evidence>
<feature type="region of interest" description="Disordered" evidence="1">
    <location>
        <begin position="44"/>
        <end position="73"/>
    </location>
</feature>
<comment type="caution">
    <text evidence="2">The sequence shown here is derived from an EMBL/GenBank/DDBJ whole genome shotgun (WGS) entry which is preliminary data.</text>
</comment>
<keyword evidence="3" id="KW-1185">Reference proteome</keyword>
<protein>
    <submittedName>
        <fullName evidence="2">Uncharacterized protein</fullName>
    </submittedName>
</protein>
<feature type="compositionally biased region" description="Basic and acidic residues" evidence="1">
    <location>
        <begin position="47"/>
        <end position="73"/>
    </location>
</feature>
<dbReference type="AlphaFoldDB" id="A0A5S4W5K9"/>
<dbReference type="EMBL" id="VSSR01000063">
    <property type="protein sequence ID" value="TYL75933.1"/>
    <property type="molecule type" value="Genomic_DNA"/>
</dbReference>
<dbReference type="RefSeq" id="WP_148755052.1">
    <property type="nucleotide sequence ID" value="NZ_VSSR01000063.1"/>
</dbReference>
<accession>A0A5S4W5K9</accession>
<proteinExistence type="predicted"/>
<dbReference type="Proteomes" id="UP000324853">
    <property type="component" value="Unassembled WGS sequence"/>
</dbReference>
<sequence>MQFTVGLKLEGKADHVVLDAQDALAAALKVKAEFPEAVIMYVRPQNRRGDTRHPSHAFADDVLRRERQAEPGG</sequence>
<reference evidence="2 3" key="1">
    <citation type="submission" date="2019-08" db="EMBL/GenBank/DDBJ databases">
        <title>Bradyrhizobium hipponensis sp. nov., a rhizobium isolated from a Lupinus angustifolius root nodule in Tunisia.</title>
        <authorList>
            <person name="Off K."/>
            <person name="Rejili M."/>
            <person name="Mars M."/>
            <person name="Brachmann A."/>
            <person name="Marin M."/>
        </authorList>
    </citation>
    <scope>NUCLEOTIDE SEQUENCE [LARGE SCALE GENOMIC DNA]</scope>
    <source>
        <strain evidence="2 3">CTAW11</strain>
    </source>
</reference>
<gene>
    <name evidence="2" type="ORF">FXB38_32505</name>
</gene>
<organism evidence="2 3">
    <name type="scientific">Bradyrhizobium cytisi</name>
    <dbReference type="NCBI Taxonomy" id="515489"/>
    <lineage>
        <taxon>Bacteria</taxon>
        <taxon>Pseudomonadati</taxon>
        <taxon>Pseudomonadota</taxon>
        <taxon>Alphaproteobacteria</taxon>
        <taxon>Hyphomicrobiales</taxon>
        <taxon>Nitrobacteraceae</taxon>
        <taxon>Bradyrhizobium</taxon>
    </lineage>
</organism>